<evidence type="ECO:0000313" key="1">
    <source>
        <dbReference type="EMBL" id="QEQ94876.1"/>
    </source>
</evidence>
<proteinExistence type="predicted"/>
<protein>
    <submittedName>
        <fullName evidence="1">Uncharacterized protein</fullName>
    </submittedName>
</protein>
<reference evidence="1 2" key="1">
    <citation type="submission" date="2019-07" db="EMBL/GenBank/DDBJ databases">
        <title>Complete genome sequence of bacteriophages infecting Erwinia pyrifoliae.</title>
        <authorList>
            <person name="Kim S.G."/>
            <person name="Park S.C."/>
        </authorList>
    </citation>
    <scope>NUCLEOTIDE SEQUENCE [LARGE SCALE GENOMIC DNA]</scope>
</reference>
<accession>A0A5J6DBG6</accession>
<organism evidence="1 2">
    <name type="scientific">Erwinia phage pEp_SNUABM_01</name>
    <dbReference type="NCBI Taxonomy" id="2601643"/>
    <lineage>
        <taxon>Viruses</taxon>
        <taxon>Duplodnaviria</taxon>
        <taxon>Heunggongvirae</taxon>
        <taxon>Uroviricota</taxon>
        <taxon>Caudoviricetes</taxon>
        <taxon>Vequintavirinae</taxon>
        <taxon>Henunavirus</taxon>
        <taxon>Henunavirus SNUABM01</taxon>
    </lineage>
</organism>
<evidence type="ECO:0000313" key="2">
    <source>
        <dbReference type="Proteomes" id="UP000326545"/>
    </source>
</evidence>
<sequence>MLATIKEIMAEAAGLPECDEIFSEKHKYVVFAHDSILDLKEWTAGDFFRVDDQVYVMGNKGQFRRANNHPANPWRVEMGMLYHENPGYHKKKIAKRNYGSWGKILEELEELNDAHEQGSKIMQLVELSDLYGAIEGYLEERFPGMKMHDLKKFSDITKRAFRSGERK</sequence>
<gene>
    <name evidence="1" type="ORF">pEpSNUABM01_050</name>
</gene>
<dbReference type="EMBL" id="MN184887">
    <property type="protein sequence ID" value="QEQ94876.1"/>
    <property type="molecule type" value="Genomic_DNA"/>
</dbReference>
<keyword evidence="2" id="KW-1185">Reference proteome</keyword>
<name>A0A5J6DBG6_9CAUD</name>
<dbReference type="Proteomes" id="UP000326545">
    <property type="component" value="Segment"/>
</dbReference>